<dbReference type="OrthoDB" id="5558452at2759"/>
<reference evidence="2 3" key="1">
    <citation type="submission" date="2017-01" db="EMBL/GenBank/DDBJ databases">
        <authorList>
            <person name="Mah S.A."/>
            <person name="Swanson W.J."/>
            <person name="Moy G.W."/>
            <person name="Vacquier V.D."/>
        </authorList>
    </citation>
    <scope>NUCLEOTIDE SEQUENCE [LARGE SCALE GENOMIC DNA]</scope>
    <source>
        <strain evidence="2 3">GSMNP</strain>
    </source>
</reference>
<dbReference type="Pfam" id="PF19259">
    <property type="entry name" value="Ty3_capsid"/>
    <property type="match status" value="1"/>
</dbReference>
<proteinExistence type="predicted"/>
<comment type="caution">
    <text evidence="2">The sequence shown here is derived from an EMBL/GenBank/DDBJ whole genome shotgun (WGS) entry which is preliminary data.</text>
</comment>
<name>A0A1R1WXI7_9FUNG</name>
<accession>A0A1R1WXI7</accession>
<dbReference type="Proteomes" id="UP000187283">
    <property type="component" value="Unassembled WGS sequence"/>
</dbReference>
<organism evidence="2 3">
    <name type="scientific">Smittium culicis</name>
    <dbReference type="NCBI Taxonomy" id="133412"/>
    <lineage>
        <taxon>Eukaryota</taxon>
        <taxon>Fungi</taxon>
        <taxon>Fungi incertae sedis</taxon>
        <taxon>Zoopagomycota</taxon>
        <taxon>Kickxellomycotina</taxon>
        <taxon>Harpellomycetes</taxon>
        <taxon>Harpellales</taxon>
        <taxon>Legeriomycetaceae</taxon>
        <taxon>Smittium</taxon>
    </lineage>
</organism>
<feature type="non-terminal residue" evidence="2">
    <location>
        <position position="252"/>
    </location>
</feature>
<keyword evidence="3" id="KW-1185">Reference proteome</keyword>
<dbReference type="STRING" id="133412.A0A1R1WXI7"/>
<protein>
    <recommendedName>
        <fullName evidence="1">Ty3 transposon capsid-like protein domain-containing protein</fullName>
    </recommendedName>
</protein>
<evidence type="ECO:0000313" key="3">
    <source>
        <dbReference type="Proteomes" id="UP000187283"/>
    </source>
</evidence>
<dbReference type="InterPro" id="IPR045358">
    <property type="entry name" value="Ty3_capsid"/>
</dbReference>
<dbReference type="AlphaFoldDB" id="A0A1R1WXI7"/>
<evidence type="ECO:0000313" key="2">
    <source>
        <dbReference type="EMBL" id="OMJ07092.1"/>
    </source>
</evidence>
<evidence type="ECO:0000259" key="1">
    <source>
        <dbReference type="Pfam" id="PF19259"/>
    </source>
</evidence>
<gene>
    <name evidence="2" type="ORF">AYI70_g12434</name>
</gene>
<feature type="domain" description="Ty3 transposon capsid-like protein" evidence="1">
    <location>
        <begin position="77"/>
        <end position="200"/>
    </location>
</feature>
<sequence length="252" mass="29066">MGNPVVISDAQFRKLIGTISNNSNNLTSATNLSQEKSGAQTIKAGNFIRISNFFGNINEDIDMWLFEFKNWKIASGITKDSTLIAIAVNHLSKNVLSLLQAWATKVENPYSDWQVFEKALTERFNTGHKKKKLRDQIHYLRQKNSAAQYAEEFYNLKKSIGTMSEEEALDRFIRNLKPHIRASVMIHDPSDLLTAIKMVENFDTSLYKNPNQTPWERRNFFDHKNVINKDPNSMDIDLIDIRSLPKDKQKEE</sequence>
<dbReference type="EMBL" id="LSSN01006120">
    <property type="protein sequence ID" value="OMJ07092.1"/>
    <property type="molecule type" value="Genomic_DNA"/>
</dbReference>